<dbReference type="GO" id="GO:0032542">
    <property type="term" value="F:sulfiredoxin activity"/>
    <property type="evidence" value="ECO:0000318"/>
    <property type="project" value="GO_Central"/>
</dbReference>
<comment type="catalytic activity">
    <reaction evidence="9 10">
        <text>S-hydroxy-S-oxy-L-cysteinyl-[peroxiredoxin] + [protein]-dithiol + ATP = S-hydroxy-L-cysteinyl-[peroxiredoxin] + [protein]-disulfide + ADP + phosphate</text>
        <dbReference type="Rhea" id="RHEA:17545"/>
        <dbReference type="Rhea" id="RHEA-COMP:10593"/>
        <dbReference type="Rhea" id="RHEA-COMP:10594"/>
        <dbReference type="Rhea" id="RHEA-COMP:13681"/>
        <dbReference type="Rhea" id="RHEA-COMP:17976"/>
        <dbReference type="ChEBI" id="CHEBI:29950"/>
        <dbReference type="ChEBI" id="CHEBI:30616"/>
        <dbReference type="ChEBI" id="CHEBI:43474"/>
        <dbReference type="ChEBI" id="CHEBI:50058"/>
        <dbReference type="ChEBI" id="CHEBI:61973"/>
        <dbReference type="ChEBI" id="CHEBI:61974"/>
        <dbReference type="ChEBI" id="CHEBI:456216"/>
        <dbReference type="EC" id="1.8.98.2"/>
    </reaction>
</comment>
<dbReference type="PhylomeDB" id="A7RL34"/>
<feature type="domain" description="ParB-like N-terminal" evidence="12">
    <location>
        <begin position="30"/>
        <end position="124"/>
    </location>
</feature>
<dbReference type="SMART" id="SM00470">
    <property type="entry name" value="ParB"/>
    <property type="match status" value="1"/>
</dbReference>
<dbReference type="eggNOG" id="KOG3388">
    <property type="taxonomic scope" value="Eukaryota"/>
</dbReference>
<keyword evidence="4 10" id="KW-0547">Nucleotide-binding</keyword>
<accession>A7RL34</accession>
<evidence type="ECO:0000256" key="1">
    <source>
        <dbReference type="ARBA" id="ARBA00009609"/>
    </source>
</evidence>
<keyword evidence="6 10" id="KW-0049">Antioxidant</keyword>
<dbReference type="Gene3D" id="3.90.1530.10">
    <property type="entry name" value="Conserved hypothetical protein from pyrococcus furiosus pfu- 392566-001, ParB domain"/>
    <property type="match status" value="1"/>
</dbReference>
<evidence type="ECO:0000256" key="8">
    <source>
        <dbReference type="ARBA" id="ARBA00023157"/>
    </source>
</evidence>
<dbReference type="SUPFAM" id="SSF110849">
    <property type="entry name" value="ParB/Sulfiredoxin"/>
    <property type="match status" value="1"/>
</dbReference>
<keyword evidence="5 10" id="KW-0067">ATP-binding</keyword>
<evidence type="ECO:0000256" key="3">
    <source>
        <dbReference type="ARBA" id="ARBA00022481"/>
    </source>
</evidence>
<dbReference type="KEGG" id="nve:5520071"/>
<dbReference type="HOGENOM" id="CLU_124532_1_1_1"/>
<dbReference type="AlphaFoldDB" id="A7RL34"/>
<keyword evidence="8" id="KW-1015">Disulfide bond</keyword>
<gene>
    <name evidence="13" type="ORF">NEMVEDRAFT_v1g198676</name>
</gene>
<sequence length="128" mass="14165">MHIRNSRAIQRGTADVGYHSVHSAGITETHAVPINAITRPFVADLDERKVQSLVTVLTHSNTRHLVPPIDVLWIKGRQGGNYFYSFGGAHRLEAHKRLSRNTIPCKLIPGTVEILKMHLGSSATPDLK</sequence>
<dbReference type="Pfam" id="PF02195">
    <property type="entry name" value="ParB_N"/>
    <property type="match status" value="1"/>
</dbReference>
<dbReference type="OrthoDB" id="10023328at2759"/>
<evidence type="ECO:0000256" key="9">
    <source>
        <dbReference type="ARBA" id="ARBA00047514"/>
    </source>
</evidence>
<keyword evidence="14" id="KW-1185">Reference proteome</keyword>
<evidence type="ECO:0000256" key="11">
    <source>
        <dbReference type="PIRSR" id="PIRSR017267-1"/>
    </source>
</evidence>
<dbReference type="FunFam" id="3.90.1530.10:FF:000001">
    <property type="entry name" value="Sulfiredoxin"/>
    <property type="match status" value="1"/>
</dbReference>
<dbReference type="PIRSF" id="PIRSF017267">
    <property type="entry name" value="Sulfiredoxin"/>
    <property type="match status" value="1"/>
</dbReference>
<evidence type="ECO:0000256" key="6">
    <source>
        <dbReference type="ARBA" id="ARBA00022862"/>
    </source>
</evidence>
<evidence type="ECO:0000256" key="5">
    <source>
        <dbReference type="ARBA" id="ARBA00022840"/>
    </source>
</evidence>
<dbReference type="GO" id="GO:0034599">
    <property type="term" value="P:cellular response to oxidative stress"/>
    <property type="evidence" value="ECO:0000318"/>
    <property type="project" value="GO_Central"/>
</dbReference>
<name>A7RL34_NEMVE</name>
<dbReference type="EC" id="1.8.98.2" evidence="2 10"/>
<dbReference type="InterPro" id="IPR036086">
    <property type="entry name" value="ParB/Sulfiredoxin_sf"/>
</dbReference>
<dbReference type="PANTHER" id="PTHR21348:SF2">
    <property type="entry name" value="SULFIREDOXIN-1"/>
    <property type="match status" value="1"/>
</dbReference>
<evidence type="ECO:0000256" key="10">
    <source>
        <dbReference type="PIRNR" id="PIRNR017267"/>
    </source>
</evidence>
<dbReference type="GO" id="GO:0005737">
    <property type="term" value="C:cytoplasm"/>
    <property type="evidence" value="ECO:0000318"/>
    <property type="project" value="GO_Central"/>
</dbReference>
<evidence type="ECO:0000313" key="13">
    <source>
        <dbReference type="EMBL" id="EDO47791.1"/>
    </source>
</evidence>
<dbReference type="InterPro" id="IPR003115">
    <property type="entry name" value="ParB_N"/>
</dbReference>
<dbReference type="OMA" id="HIRNSRA"/>
<proteinExistence type="inferred from homology"/>
<evidence type="ECO:0000256" key="4">
    <source>
        <dbReference type="ARBA" id="ARBA00022741"/>
    </source>
</evidence>
<keyword evidence="3" id="KW-0488">Methylation</keyword>
<dbReference type="PANTHER" id="PTHR21348">
    <property type="match status" value="1"/>
</dbReference>
<comment type="similarity">
    <text evidence="1 10">Belongs to the sulfiredoxin family.</text>
</comment>
<feature type="binding site" evidence="11">
    <location>
        <begin position="88"/>
        <end position="91"/>
    </location>
    <ligand>
        <name>ATP</name>
        <dbReference type="ChEBI" id="CHEBI:30616"/>
    </ligand>
</feature>
<evidence type="ECO:0000256" key="7">
    <source>
        <dbReference type="ARBA" id="ARBA00023002"/>
    </source>
</evidence>
<evidence type="ECO:0000313" key="14">
    <source>
        <dbReference type="Proteomes" id="UP000001593"/>
    </source>
</evidence>
<reference evidence="13 14" key="1">
    <citation type="journal article" date="2007" name="Science">
        <title>Sea anemone genome reveals ancestral eumetazoan gene repertoire and genomic organization.</title>
        <authorList>
            <person name="Putnam N.H."/>
            <person name="Srivastava M."/>
            <person name="Hellsten U."/>
            <person name="Dirks B."/>
            <person name="Chapman J."/>
            <person name="Salamov A."/>
            <person name="Terry A."/>
            <person name="Shapiro H."/>
            <person name="Lindquist E."/>
            <person name="Kapitonov V.V."/>
            <person name="Jurka J."/>
            <person name="Genikhovich G."/>
            <person name="Grigoriev I.V."/>
            <person name="Lucas S.M."/>
            <person name="Steele R.E."/>
            <person name="Finnerty J.R."/>
            <person name="Technau U."/>
            <person name="Martindale M.Q."/>
            <person name="Rokhsar D.S."/>
        </authorList>
    </citation>
    <scope>NUCLEOTIDE SEQUENCE [LARGE SCALE GENOMIC DNA]</scope>
    <source>
        <strain evidence="14">CH2 X CH6</strain>
    </source>
</reference>
<dbReference type="InParanoid" id="A7RL34"/>
<dbReference type="InterPro" id="IPR016692">
    <property type="entry name" value="Sulfiredoxin"/>
</dbReference>
<dbReference type="EMBL" id="DS469517">
    <property type="protein sequence ID" value="EDO47791.1"/>
    <property type="molecule type" value="Genomic_DNA"/>
</dbReference>
<dbReference type="GO" id="GO:0005524">
    <property type="term" value="F:ATP binding"/>
    <property type="evidence" value="ECO:0007669"/>
    <property type="project" value="UniProtKB-KW"/>
</dbReference>
<dbReference type="CDD" id="cd16395">
    <property type="entry name" value="Srx"/>
    <property type="match status" value="1"/>
</dbReference>
<dbReference type="Proteomes" id="UP000001593">
    <property type="component" value="Unassembled WGS sequence"/>
</dbReference>
<dbReference type="STRING" id="45351.A7RL34"/>
<keyword evidence="7 10" id="KW-0560">Oxidoreductase</keyword>
<evidence type="ECO:0000259" key="12">
    <source>
        <dbReference type="SMART" id="SM00470"/>
    </source>
</evidence>
<organism evidence="13 14">
    <name type="scientific">Nematostella vectensis</name>
    <name type="common">Starlet sea anemone</name>
    <dbReference type="NCBI Taxonomy" id="45351"/>
    <lineage>
        <taxon>Eukaryota</taxon>
        <taxon>Metazoa</taxon>
        <taxon>Cnidaria</taxon>
        <taxon>Anthozoa</taxon>
        <taxon>Hexacorallia</taxon>
        <taxon>Actiniaria</taxon>
        <taxon>Edwardsiidae</taxon>
        <taxon>Nematostella</taxon>
    </lineage>
</organism>
<evidence type="ECO:0000256" key="2">
    <source>
        <dbReference type="ARBA" id="ARBA00013055"/>
    </source>
</evidence>
<protein>
    <recommendedName>
        <fullName evidence="2 10">Sulfiredoxin</fullName>
        <ecNumber evidence="2 10">1.8.98.2</ecNumber>
    </recommendedName>
</protein>